<feature type="domain" description="Rhodanese" evidence="5">
    <location>
        <begin position="466"/>
        <end position="553"/>
    </location>
</feature>
<dbReference type="CDD" id="cd01524">
    <property type="entry name" value="RHOD_Pyr_redox"/>
    <property type="match status" value="1"/>
</dbReference>
<dbReference type="PROSITE" id="PS01148">
    <property type="entry name" value="UPF0033"/>
    <property type="match status" value="1"/>
</dbReference>
<organism evidence="6 7">
    <name type="scientific">Alkaliphilus hydrothermalis</name>
    <dbReference type="NCBI Taxonomy" id="1482730"/>
    <lineage>
        <taxon>Bacteria</taxon>
        <taxon>Bacillati</taxon>
        <taxon>Bacillota</taxon>
        <taxon>Clostridia</taxon>
        <taxon>Peptostreptococcales</taxon>
        <taxon>Natronincolaceae</taxon>
        <taxon>Alkaliphilus</taxon>
    </lineage>
</organism>
<evidence type="ECO:0000259" key="5">
    <source>
        <dbReference type="PROSITE" id="PS50206"/>
    </source>
</evidence>
<name>A0ABS2NKV7_9FIRM</name>
<evidence type="ECO:0000313" key="6">
    <source>
        <dbReference type="EMBL" id="MBM7613556.1"/>
    </source>
</evidence>
<evidence type="ECO:0000256" key="2">
    <source>
        <dbReference type="ARBA" id="ARBA00009130"/>
    </source>
</evidence>
<dbReference type="SUPFAM" id="SSF52821">
    <property type="entry name" value="Rhodanese/Cell cycle control phosphatase"/>
    <property type="match status" value="1"/>
</dbReference>
<dbReference type="InterPro" id="IPR001763">
    <property type="entry name" value="Rhodanese-like_dom"/>
</dbReference>
<keyword evidence="3" id="KW-0285">Flavoprotein</keyword>
<dbReference type="InterPro" id="IPR004099">
    <property type="entry name" value="Pyr_nucl-diS_OxRdtase_dimer"/>
</dbReference>
<evidence type="ECO:0000313" key="7">
    <source>
        <dbReference type="Proteomes" id="UP001314796"/>
    </source>
</evidence>
<dbReference type="PRINTS" id="PR00368">
    <property type="entry name" value="FADPNR"/>
</dbReference>
<dbReference type="PRINTS" id="PR00411">
    <property type="entry name" value="PNDRDTASEI"/>
</dbReference>
<dbReference type="NCBIfam" id="NF010037">
    <property type="entry name" value="PRK13512.1"/>
    <property type="match status" value="1"/>
</dbReference>
<dbReference type="Gene3D" id="3.50.50.60">
    <property type="entry name" value="FAD/NAD(P)-binding domain"/>
    <property type="match status" value="2"/>
</dbReference>
<dbReference type="PROSITE" id="PS50206">
    <property type="entry name" value="RHODANESE_3"/>
    <property type="match status" value="1"/>
</dbReference>
<dbReference type="Proteomes" id="UP001314796">
    <property type="component" value="Unassembled WGS sequence"/>
</dbReference>
<protein>
    <submittedName>
        <fullName evidence="6">CoA-disulfide reductase</fullName>
    </submittedName>
</protein>
<dbReference type="Gene3D" id="3.30.110.40">
    <property type="entry name" value="TusA-like domain"/>
    <property type="match status" value="1"/>
</dbReference>
<gene>
    <name evidence="6" type="ORF">JOC73_000064</name>
</gene>
<dbReference type="Pfam" id="PF02852">
    <property type="entry name" value="Pyr_redox_dim"/>
    <property type="match status" value="1"/>
</dbReference>
<dbReference type="InterPro" id="IPR036873">
    <property type="entry name" value="Rhodanese-like_dom_sf"/>
</dbReference>
<keyword evidence="7" id="KW-1185">Reference proteome</keyword>
<sequence>MKKKKILIVGGVAGGASTAARLRRLDENAEIIMFERGEHISFANCGLPYYIGEVIQQRDALLVQTPEGMSAKFNIDIRVFNEVTKIDREKKVLQVKDLKNNRTYEESYDYVVLSPGASPIMPPIPGIKECKNLFTLRNIPDTDAIKSFVDNKKPKTAAVIGGGFIGVEMAENLVHRGLKVSLVEMADQIMGPIDYEMASILHNHIEDKGVQLILEDGVKSFEKDGKEIILQSGKKINTDLIIFSIGVRPENQLAKDANLELGVGGAIKVNEYLETSDPSIYALGDAIQVKDYINGQDAIIPLAGPANKQGRIVANNLVGKKEKYVGTMGSAVAKVFDMTVASVGNNEKIAKKQNLKYEVIHIHPGSHAGYYPGAFPISMKMLFDPKTDKILGAQAVGYDGVEKRIDVIATAIKAGLKATDLKDLELTYAPPFSSAKDPVNMLGFVAENMKHGLVETFQWHEVKALQDNKAVLVDVREEIERELGFIENTINIPLGQLRNRLSELPKKETIYVYCQVGIRGYLAARILTQAGYKVKNLDGGYKTYGAVFRPNVNDTECIIEIDDDGTARKNCDPEVVKSHVKINACGLQCPGPIMQVFQAMQLMNDGEILEVTATDPGFSKDIQAWCAKTGNSLIQSTFDGKAFKCLIQKGAAGMLAEDKKNALVSSQQQPMVIKEDKENATIVVFSGDLDKAIASFIIASGAAAMGKKVTLFFTFWGLNVLRKDHHPKVEKSAVERMFGWMMPKGPKKLPISKMNMAGMGPKMINYVMQQKNVDSLEVLMANASKVGVKLMACAMSMDIMGIKEEELIDGVDIGGVATYLGEAEDAGLNLFI</sequence>
<accession>A0ABS2NKV7</accession>
<comment type="cofactor">
    <cofactor evidence="1">
        <name>FAD</name>
        <dbReference type="ChEBI" id="CHEBI:57692"/>
    </cofactor>
</comment>
<dbReference type="SUPFAM" id="SSF75169">
    <property type="entry name" value="DsrEFH-like"/>
    <property type="match status" value="1"/>
</dbReference>
<dbReference type="SMART" id="SM00450">
    <property type="entry name" value="RHOD"/>
    <property type="match status" value="1"/>
</dbReference>
<dbReference type="SUPFAM" id="SSF51905">
    <property type="entry name" value="FAD/NAD(P)-binding domain"/>
    <property type="match status" value="2"/>
</dbReference>
<evidence type="ECO:0000256" key="3">
    <source>
        <dbReference type="ARBA" id="ARBA00022630"/>
    </source>
</evidence>
<dbReference type="InterPro" id="IPR050260">
    <property type="entry name" value="FAD-bd_OxRdtase"/>
</dbReference>
<evidence type="ECO:0000256" key="4">
    <source>
        <dbReference type="ARBA" id="ARBA00022827"/>
    </source>
</evidence>
<keyword evidence="4" id="KW-0274">FAD</keyword>
<dbReference type="Gene3D" id="3.40.1260.10">
    <property type="entry name" value="DsrEFH-like"/>
    <property type="match status" value="1"/>
</dbReference>
<dbReference type="InterPro" id="IPR036868">
    <property type="entry name" value="TusA-like_sf"/>
</dbReference>
<dbReference type="InterPro" id="IPR027396">
    <property type="entry name" value="DsrEFH-like"/>
</dbReference>
<dbReference type="PANTHER" id="PTHR43429">
    <property type="entry name" value="PYRIDINE NUCLEOTIDE-DISULFIDE OXIDOREDUCTASE DOMAIN-CONTAINING"/>
    <property type="match status" value="1"/>
</dbReference>
<dbReference type="Gene3D" id="3.40.250.10">
    <property type="entry name" value="Rhodanese-like domain"/>
    <property type="match status" value="1"/>
</dbReference>
<dbReference type="InterPro" id="IPR001455">
    <property type="entry name" value="TusA-like"/>
</dbReference>
<dbReference type="SUPFAM" id="SSF64307">
    <property type="entry name" value="SirA-like"/>
    <property type="match status" value="1"/>
</dbReference>
<proteinExistence type="inferred from homology"/>
<evidence type="ECO:0000256" key="1">
    <source>
        <dbReference type="ARBA" id="ARBA00001974"/>
    </source>
</evidence>
<dbReference type="Pfam" id="PF07992">
    <property type="entry name" value="Pyr_redox_2"/>
    <property type="match status" value="1"/>
</dbReference>
<reference evidence="6 7" key="1">
    <citation type="submission" date="2021-01" db="EMBL/GenBank/DDBJ databases">
        <title>Genomic Encyclopedia of Type Strains, Phase IV (KMG-IV): sequencing the most valuable type-strain genomes for metagenomic binning, comparative biology and taxonomic classification.</title>
        <authorList>
            <person name="Goeker M."/>
        </authorList>
    </citation>
    <scope>NUCLEOTIDE SEQUENCE [LARGE SCALE GENOMIC DNA]</scope>
    <source>
        <strain evidence="6 7">DSM 25890</strain>
    </source>
</reference>
<dbReference type="Pfam" id="PF01206">
    <property type="entry name" value="TusA"/>
    <property type="match status" value="1"/>
</dbReference>
<dbReference type="EMBL" id="JAFBEE010000001">
    <property type="protein sequence ID" value="MBM7613556.1"/>
    <property type="molecule type" value="Genomic_DNA"/>
</dbReference>
<dbReference type="InterPro" id="IPR032836">
    <property type="entry name" value="DsrE2-like"/>
</dbReference>
<dbReference type="InterPro" id="IPR023753">
    <property type="entry name" value="FAD/NAD-binding_dom"/>
</dbReference>
<dbReference type="InterPro" id="IPR016156">
    <property type="entry name" value="FAD/NAD-linked_Rdtase_dimer_sf"/>
</dbReference>
<comment type="caution">
    <text evidence="6">The sequence shown here is derived from an EMBL/GenBank/DDBJ whole genome shotgun (WGS) entry which is preliminary data.</text>
</comment>
<dbReference type="Pfam" id="PF00581">
    <property type="entry name" value="Rhodanese"/>
    <property type="match status" value="1"/>
</dbReference>
<dbReference type="Pfam" id="PF13686">
    <property type="entry name" value="DrsE_2"/>
    <property type="match status" value="1"/>
</dbReference>
<comment type="similarity">
    <text evidence="2">Belongs to the class-III pyridine nucleotide-disulfide oxidoreductase family.</text>
</comment>
<dbReference type="RefSeq" id="WP_204399847.1">
    <property type="nucleotide sequence ID" value="NZ_JAFBEE010000001.1"/>
</dbReference>
<dbReference type="SUPFAM" id="SSF55424">
    <property type="entry name" value="FAD/NAD-linked reductases, dimerisation (C-terminal) domain"/>
    <property type="match status" value="1"/>
</dbReference>
<dbReference type="InterPro" id="IPR036188">
    <property type="entry name" value="FAD/NAD-bd_sf"/>
</dbReference>